<comment type="caution">
    <text evidence="8">The sequence shown here is derived from an EMBL/GenBank/DDBJ whole genome shotgun (WGS) entry which is preliminary data.</text>
</comment>
<evidence type="ECO:0000256" key="6">
    <source>
        <dbReference type="SAM" id="Phobius"/>
    </source>
</evidence>
<feature type="region of interest" description="Disordered" evidence="5">
    <location>
        <begin position="426"/>
        <end position="468"/>
    </location>
</feature>
<dbReference type="Gene3D" id="1.20.1250.20">
    <property type="entry name" value="MFS general substrate transporter like domains"/>
    <property type="match status" value="1"/>
</dbReference>
<accession>A0AAE0NME0</accession>
<feature type="transmembrane region" description="Helical" evidence="6">
    <location>
        <begin position="290"/>
        <end position="317"/>
    </location>
</feature>
<keyword evidence="3 6" id="KW-1133">Transmembrane helix</keyword>
<feature type="domain" description="Major facilitator superfamily (MFS) profile" evidence="7">
    <location>
        <begin position="1"/>
        <end position="382"/>
    </location>
</feature>
<keyword evidence="4 6" id="KW-0472">Membrane</keyword>
<feature type="transmembrane region" description="Helical" evidence="6">
    <location>
        <begin position="162"/>
        <end position="179"/>
    </location>
</feature>
<dbReference type="EMBL" id="JAULSN010000001">
    <property type="protein sequence ID" value="KAK3384227.1"/>
    <property type="molecule type" value="Genomic_DNA"/>
</dbReference>
<dbReference type="InterPro" id="IPR036259">
    <property type="entry name" value="MFS_trans_sf"/>
</dbReference>
<feature type="transmembrane region" description="Helical" evidence="6">
    <location>
        <begin position="27"/>
        <end position="46"/>
    </location>
</feature>
<dbReference type="PROSITE" id="PS50850">
    <property type="entry name" value="MFS"/>
    <property type="match status" value="1"/>
</dbReference>
<gene>
    <name evidence="8" type="ORF">B0T24DRAFT_515902</name>
</gene>
<reference evidence="8" key="2">
    <citation type="submission" date="2023-06" db="EMBL/GenBank/DDBJ databases">
        <authorList>
            <consortium name="Lawrence Berkeley National Laboratory"/>
            <person name="Haridas S."/>
            <person name="Hensen N."/>
            <person name="Bonometti L."/>
            <person name="Westerberg I."/>
            <person name="Brannstrom I.O."/>
            <person name="Guillou S."/>
            <person name="Cros-Aarteil S."/>
            <person name="Calhoun S."/>
            <person name="Kuo A."/>
            <person name="Mondo S."/>
            <person name="Pangilinan J."/>
            <person name="Riley R."/>
            <person name="Labutti K."/>
            <person name="Andreopoulos B."/>
            <person name="Lipzen A."/>
            <person name="Chen C."/>
            <person name="Yanf M."/>
            <person name="Daum C."/>
            <person name="Ng V."/>
            <person name="Clum A."/>
            <person name="Steindorff A."/>
            <person name="Ohm R."/>
            <person name="Martin F."/>
            <person name="Silar P."/>
            <person name="Natvig D."/>
            <person name="Lalanne C."/>
            <person name="Gautier V."/>
            <person name="Ament-Velasquez S.L."/>
            <person name="Kruys A."/>
            <person name="Hutchinson M.I."/>
            <person name="Powell A.J."/>
            <person name="Barry K."/>
            <person name="Miller A.N."/>
            <person name="Grigoriev I.V."/>
            <person name="Debuchy R."/>
            <person name="Gladieux P."/>
            <person name="Thoren M.H."/>
            <person name="Johannesson H."/>
        </authorList>
    </citation>
    <scope>NUCLEOTIDE SEQUENCE</scope>
    <source>
        <strain evidence="8">CBS 958.72</strain>
    </source>
</reference>
<proteinExistence type="predicted"/>
<dbReference type="SUPFAM" id="SSF103473">
    <property type="entry name" value="MFS general substrate transporter"/>
    <property type="match status" value="1"/>
</dbReference>
<feature type="transmembrane region" description="Helical" evidence="6">
    <location>
        <begin position="134"/>
        <end position="156"/>
    </location>
</feature>
<dbReference type="PANTHER" id="PTHR23501">
    <property type="entry name" value="MAJOR FACILITATOR SUPERFAMILY"/>
    <property type="match status" value="1"/>
</dbReference>
<feature type="transmembrane region" description="Helical" evidence="6">
    <location>
        <begin position="329"/>
        <end position="352"/>
    </location>
</feature>
<name>A0AAE0NME0_9PEZI</name>
<dbReference type="GO" id="GO:0022857">
    <property type="term" value="F:transmembrane transporter activity"/>
    <property type="evidence" value="ECO:0007669"/>
    <property type="project" value="InterPro"/>
</dbReference>
<feature type="transmembrane region" description="Helical" evidence="6">
    <location>
        <begin position="53"/>
        <end position="73"/>
    </location>
</feature>
<evidence type="ECO:0000259" key="7">
    <source>
        <dbReference type="PROSITE" id="PS50850"/>
    </source>
</evidence>
<dbReference type="Pfam" id="PF07690">
    <property type="entry name" value="MFS_1"/>
    <property type="match status" value="1"/>
</dbReference>
<feature type="transmembrane region" description="Helical" evidence="6">
    <location>
        <begin position="265"/>
        <end position="284"/>
    </location>
</feature>
<evidence type="ECO:0000313" key="9">
    <source>
        <dbReference type="Proteomes" id="UP001287356"/>
    </source>
</evidence>
<dbReference type="InterPro" id="IPR020846">
    <property type="entry name" value="MFS_dom"/>
</dbReference>
<organism evidence="8 9">
    <name type="scientific">Lasiosphaeria ovina</name>
    <dbReference type="NCBI Taxonomy" id="92902"/>
    <lineage>
        <taxon>Eukaryota</taxon>
        <taxon>Fungi</taxon>
        <taxon>Dikarya</taxon>
        <taxon>Ascomycota</taxon>
        <taxon>Pezizomycotina</taxon>
        <taxon>Sordariomycetes</taxon>
        <taxon>Sordariomycetidae</taxon>
        <taxon>Sordariales</taxon>
        <taxon>Lasiosphaeriaceae</taxon>
        <taxon>Lasiosphaeria</taxon>
    </lineage>
</organism>
<comment type="subcellular location">
    <subcellularLocation>
        <location evidence="1">Membrane</location>
        <topology evidence="1">Multi-pass membrane protein</topology>
    </subcellularLocation>
</comment>
<keyword evidence="9" id="KW-1185">Reference proteome</keyword>
<dbReference type="Gene3D" id="1.20.1720.10">
    <property type="entry name" value="Multidrug resistance protein D"/>
    <property type="match status" value="1"/>
</dbReference>
<evidence type="ECO:0000313" key="8">
    <source>
        <dbReference type="EMBL" id="KAK3384227.1"/>
    </source>
</evidence>
<feature type="transmembrane region" description="Helical" evidence="6">
    <location>
        <begin position="200"/>
        <end position="221"/>
    </location>
</feature>
<evidence type="ECO:0000256" key="1">
    <source>
        <dbReference type="ARBA" id="ARBA00004141"/>
    </source>
</evidence>
<dbReference type="PANTHER" id="PTHR23501:SF59">
    <property type="entry name" value="MAJOR FACILITATOR SUPERFAMILY (MFS) PROFILE DOMAIN-CONTAINING PROTEIN-RELATED"/>
    <property type="match status" value="1"/>
</dbReference>
<evidence type="ECO:0000256" key="2">
    <source>
        <dbReference type="ARBA" id="ARBA00022692"/>
    </source>
</evidence>
<reference evidence="8" key="1">
    <citation type="journal article" date="2023" name="Mol. Phylogenet. Evol.">
        <title>Genome-scale phylogeny and comparative genomics of the fungal order Sordariales.</title>
        <authorList>
            <person name="Hensen N."/>
            <person name="Bonometti L."/>
            <person name="Westerberg I."/>
            <person name="Brannstrom I.O."/>
            <person name="Guillou S."/>
            <person name="Cros-Aarteil S."/>
            <person name="Calhoun S."/>
            <person name="Haridas S."/>
            <person name="Kuo A."/>
            <person name="Mondo S."/>
            <person name="Pangilinan J."/>
            <person name="Riley R."/>
            <person name="LaButti K."/>
            <person name="Andreopoulos B."/>
            <person name="Lipzen A."/>
            <person name="Chen C."/>
            <person name="Yan M."/>
            <person name="Daum C."/>
            <person name="Ng V."/>
            <person name="Clum A."/>
            <person name="Steindorff A."/>
            <person name="Ohm R.A."/>
            <person name="Martin F."/>
            <person name="Silar P."/>
            <person name="Natvig D.O."/>
            <person name="Lalanne C."/>
            <person name="Gautier V."/>
            <person name="Ament-Velasquez S.L."/>
            <person name="Kruys A."/>
            <person name="Hutchinson M.I."/>
            <person name="Powell A.J."/>
            <person name="Barry K."/>
            <person name="Miller A.N."/>
            <person name="Grigoriev I.V."/>
            <person name="Debuchy R."/>
            <person name="Gladieux P."/>
            <person name="Hiltunen Thoren M."/>
            <person name="Johannesson H."/>
        </authorList>
    </citation>
    <scope>NUCLEOTIDE SEQUENCE</scope>
    <source>
        <strain evidence="8">CBS 958.72</strain>
    </source>
</reference>
<keyword evidence="2 6" id="KW-0812">Transmembrane</keyword>
<sequence length="468" mass="50296">MGTVFSLSATIFQQPIAEISHVVGRKPAFLAVLAIFAIGSITAAMAKDMTTLLVGRSMQGFASGGSVLAAIVLTDLVDLRDRATWLSVQNSRWLFWINLPAIAASAAGLGVLLGFDRPAEGIWVGLRKVDWVGILIFMPSAVALLVPFTMAGIFFAWKSWQAIMSLLLGVGGLAALAVHQRYLAKNPMFRSSLFTKWTTVCSFFGQGVFGVCINMIFYYLVVFWSGVRGFDEILTGVALLPETLSIPVAAIVCGLTMRKTGRIRWAMLVGWPLTSLSIGLLWFLDTKTPLVALIVINTGVGLGAGIIASSLNVAILATTTREDNGHAMAMGWLFKSAGMCLGIAIGTALFSVQMESRLRQMDEPEMTAESLLRVLKNVKNDRAGQEAIVRTLRILWTICCGLSGLAGLLCGSCKYPTLNDRMQAQGDGAVKEDVESGRSSNCSSATQAKHPQHHVTVVDHGLPQTRLG</sequence>
<feature type="transmembrane region" description="Helical" evidence="6">
    <location>
        <begin position="233"/>
        <end position="253"/>
    </location>
</feature>
<feature type="compositionally biased region" description="Polar residues" evidence="5">
    <location>
        <begin position="437"/>
        <end position="449"/>
    </location>
</feature>
<dbReference type="InterPro" id="IPR011701">
    <property type="entry name" value="MFS"/>
</dbReference>
<dbReference type="Proteomes" id="UP001287356">
    <property type="component" value="Unassembled WGS sequence"/>
</dbReference>
<protein>
    <submittedName>
        <fullName evidence="8">Major facilitator superfamily domain-containing protein</fullName>
    </submittedName>
</protein>
<feature type="transmembrane region" description="Helical" evidence="6">
    <location>
        <begin position="93"/>
        <end position="113"/>
    </location>
</feature>
<dbReference type="AlphaFoldDB" id="A0AAE0NME0"/>
<evidence type="ECO:0000256" key="3">
    <source>
        <dbReference type="ARBA" id="ARBA00022989"/>
    </source>
</evidence>
<dbReference type="GO" id="GO:0005886">
    <property type="term" value="C:plasma membrane"/>
    <property type="evidence" value="ECO:0007669"/>
    <property type="project" value="TreeGrafter"/>
</dbReference>
<evidence type="ECO:0000256" key="4">
    <source>
        <dbReference type="ARBA" id="ARBA00023136"/>
    </source>
</evidence>
<evidence type="ECO:0000256" key="5">
    <source>
        <dbReference type="SAM" id="MobiDB-lite"/>
    </source>
</evidence>